<evidence type="ECO:0000313" key="13">
    <source>
        <dbReference type="Proteomes" id="UP000694700"/>
    </source>
</evidence>
<evidence type="ECO:0000256" key="8">
    <source>
        <dbReference type="ARBA" id="ARBA00023157"/>
    </source>
</evidence>
<keyword evidence="8" id="KW-1015">Disulfide bond</keyword>
<protein>
    <submittedName>
        <fullName evidence="12">Periostin, osteoblast specific factor b</fullName>
    </submittedName>
</protein>
<evidence type="ECO:0000256" key="2">
    <source>
        <dbReference type="ARBA" id="ARBA00022479"/>
    </source>
</evidence>
<feature type="signal peptide" evidence="9">
    <location>
        <begin position="1"/>
        <end position="22"/>
    </location>
</feature>
<name>A0A8C1XY46_CYPCA</name>
<keyword evidence="7" id="KW-0130">Cell adhesion</keyword>
<dbReference type="Proteomes" id="UP000694700">
    <property type="component" value="Unplaced"/>
</dbReference>
<dbReference type="SUPFAM" id="SSF82153">
    <property type="entry name" value="FAS1 domain"/>
    <property type="match status" value="4"/>
</dbReference>
<evidence type="ECO:0000256" key="6">
    <source>
        <dbReference type="ARBA" id="ARBA00022737"/>
    </source>
</evidence>
<keyword evidence="4" id="KW-0272">Extracellular matrix</keyword>
<evidence type="ECO:0000256" key="5">
    <source>
        <dbReference type="ARBA" id="ARBA00022729"/>
    </source>
</evidence>
<dbReference type="Pfam" id="PF02469">
    <property type="entry name" value="Fasciclin"/>
    <property type="match status" value="4"/>
</dbReference>
<dbReference type="GO" id="GO:0007155">
    <property type="term" value="P:cell adhesion"/>
    <property type="evidence" value="ECO:0007669"/>
    <property type="project" value="UniProtKB-KW"/>
</dbReference>
<dbReference type="PIRSF" id="PIRSF016553">
    <property type="entry name" value="BIGH3_OSF2"/>
    <property type="match status" value="1"/>
</dbReference>
<dbReference type="GO" id="GO:0005615">
    <property type="term" value="C:extracellular space"/>
    <property type="evidence" value="ECO:0007669"/>
    <property type="project" value="TreeGrafter"/>
</dbReference>
<evidence type="ECO:0000256" key="1">
    <source>
        <dbReference type="ARBA" id="ARBA00004498"/>
    </source>
</evidence>
<dbReference type="FunFam" id="2.30.180.10:FF:000003">
    <property type="entry name" value="periostin isoform X1"/>
    <property type="match status" value="1"/>
</dbReference>
<keyword evidence="6" id="KW-0677">Repeat</keyword>
<dbReference type="PANTHER" id="PTHR10900:SF12">
    <property type="entry name" value="PERIOSTIN"/>
    <property type="match status" value="1"/>
</dbReference>
<dbReference type="GO" id="GO:0050839">
    <property type="term" value="F:cell adhesion molecule binding"/>
    <property type="evidence" value="ECO:0007669"/>
    <property type="project" value="TreeGrafter"/>
</dbReference>
<comment type="subcellular location">
    <subcellularLocation>
        <location evidence="1">Secreted</location>
        <location evidence="1">Extracellular space</location>
        <location evidence="1">Extracellular matrix</location>
    </subcellularLocation>
</comment>
<dbReference type="FunFam" id="2.30.180.10:FF:000002">
    <property type="entry name" value="periostin isoform X1"/>
    <property type="match status" value="1"/>
</dbReference>
<dbReference type="FunFam" id="2.30.180.10:FF:000032">
    <property type="entry name" value="Fasciclin domain-containing protein, putative"/>
    <property type="match status" value="1"/>
</dbReference>
<keyword evidence="2" id="KW-0301">Gamma-carboxyglutamic acid</keyword>
<reference evidence="12" key="1">
    <citation type="submission" date="2025-08" db="UniProtKB">
        <authorList>
            <consortium name="Ensembl"/>
        </authorList>
    </citation>
    <scope>IDENTIFICATION</scope>
</reference>
<evidence type="ECO:0000256" key="4">
    <source>
        <dbReference type="ARBA" id="ARBA00022530"/>
    </source>
</evidence>
<evidence type="ECO:0000313" key="12">
    <source>
        <dbReference type="Ensembl" id="ENSCCRP00015088582.1"/>
    </source>
</evidence>
<keyword evidence="3" id="KW-0964">Secreted</keyword>
<sequence length="706" mass="77531">MKLLFAAAVALFVLSAFDQAESSAYDKIVAHSRIRAKKEGPNVCALQQVVGTKKKYFSTCRNWYQRAICGKKATHITHVLLCCPGYMKLEGMQGCPAVAPIDNVYGTLGLVKATTTQDYSALSKLREEIEGAGSYTFFAPSNDAWDLLDPEIRSALVSNVNIELYNALHYHMVNKRLLTKDLKNGMTATSMYNDLDLLINHYSNGVVTVNCARIIHGNQVATNGVVHVIDRVITAVGNTIQDVIEVDDDLSTLSTVAIASGLIEKLGQPGQFTLFAPTNDAFDKLDREVLDRLMEDKNSLQALLNYHLLNSVQCSEAIMAGTSYETLEGSNIEIGCDGDSLTVNGIKMVFKKDIVTTNGVIHLIDQVLMPNSAKQVMELVGQSQGTFSDMLTELGLSAAMRPQAEYTLLAPLNTAFNDEVMSMDQSFLKIILENHILKNKIVLSQLYNGQRLETLAGKFLRVFVYRTAVCIENACLIRGSKEGSNGALHLMKTLIMPAESSMYQLLVKNGGFKIFLSLMETAGLTDLLKQEGDFTVFAPTDEAFAGLSDRDLSLLKRDVNALRAILLYHFSNGIFIGGGLETGVTNLLKTLQGSNLKVLYVNTVKVPDSDLMATNGVIHVVRTLLYPEARLLIYCMKTFCLMSNVFLISAVQGEPTITKVTRVIEGDPRITKVTRVIDGQPSITTRVLQALCVYLVCVCVCVFKML</sequence>
<dbReference type="InterPro" id="IPR050904">
    <property type="entry name" value="Adhesion/Biosynth-related"/>
</dbReference>
<dbReference type="InterPro" id="IPR011489">
    <property type="entry name" value="EMI_domain"/>
</dbReference>
<dbReference type="InterPro" id="IPR036378">
    <property type="entry name" value="FAS1_dom_sf"/>
</dbReference>
<dbReference type="GO" id="GO:0030198">
    <property type="term" value="P:extracellular matrix organization"/>
    <property type="evidence" value="ECO:0007669"/>
    <property type="project" value="TreeGrafter"/>
</dbReference>
<accession>A0A8C1XY46</accession>
<organism evidence="12 13">
    <name type="scientific">Cyprinus carpio</name>
    <name type="common">Common carp</name>
    <dbReference type="NCBI Taxonomy" id="7962"/>
    <lineage>
        <taxon>Eukaryota</taxon>
        <taxon>Metazoa</taxon>
        <taxon>Chordata</taxon>
        <taxon>Craniata</taxon>
        <taxon>Vertebrata</taxon>
        <taxon>Euteleostomi</taxon>
        <taxon>Actinopterygii</taxon>
        <taxon>Neopterygii</taxon>
        <taxon>Teleostei</taxon>
        <taxon>Ostariophysi</taxon>
        <taxon>Cypriniformes</taxon>
        <taxon>Cyprinidae</taxon>
        <taxon>Cyprininae</taxon>
        <taxon>Cyprinus</taxon>
    </lineage>
</organism>
<feature type="domain" description="FAS1" evidence="10">
    <location>
        <begin position="499"/>
        <end position="625"/>
    </location>
</feature>
<evidence type="ECO:0000256" key="9">
    <source>
        <dbReference type="SAM" id="SignalP"/>
    </source>
</evidence>
<feature type="domain" description="FAS1" evidence="10">
    <location>
        <begin position="374"/>
        <end position="495"/>
    </location>
</feature>
<proteinExistence type="predicted"/>
<dbReference type="SMART" id="SM00554">
    <property type="entry name" value="FAS1"/>
    <property type="match status" value="4"/>
</dbReference>
<dbReference type="Ensembl" id="ENSCCRT00015091445.1">
    <property type="protein sequence ID" value="ENSCCRP00015088582.1"/>
    <property type="gene ID" value="ENSCCRG00015032616.1"/>
</dbReference>
<keyword evidence="5 9" id="KW-0732">Signal</keyword>
<dbReference type="InterPro" id="IPR016666">
    <property type="entry name" value="TGFBI/POSTN"/>
</dbReference>
<feature type="domain" description="FAS1" evidence="10">
    <location>
        <begin position="101"/>
        <end position="233"/>
    </location>
</feature>
<feature type="chain" id="PRO_5034719176" evidence="9">
    <location>
        <begin position="23"/>
        <end position="706"/>
    </location>
</feature>
<evidence type="ECO:0000256" key="7">
    <source>
        <dbReference type="ARBA" id="ARBA00022889"/>
    </source>
</evidence>
<feature type="domain" description="FAS1" evidence="10">
    <location>
        <begin position="237"/>
        <end position="368"/>
    </location>
</feature>
<dbReference type="Gene3D" id="2.30.180.10">
    <property type="entry name" value="FAS1 domain"/>
    <property type="match status" value="4"/>
</dbReference>
<evidence type="ECO:0000259" key="10">
    <source>
        <dbReference type="PROSITE" id="PS50213"/>
    </source>
</evidence>
<evidence type="ECO:0000259" key="11">
    <source>
        <dbReference type="PROSITE" id="PS51041"/>
    </source>
</evidence>
<dbReference type="FunFam" id="2.30.180.10:FF:000001">
    <property type="entry name" value="periostin isoform X1"/>
    <property type="match status" value="1"/>
</dbReference>
<dbReference type="InterPro" id="IPR000782">
    <property type="entry name" value="FAS1_domain"/>
</dbReference>
<dbReference type="PROSITE" id="PS51041">
    <property type="entry name" value="EMI"/>
    <property type="match status" value="1"/>
</dbReference>
<dbReference type="AlphaFoldDB" id="A0A8C1XY46"/>
<evidence type="ECO:0000256" key="3">
    <source>
        <dbReference type="ARBA" id="ARBA00022525"/>
    </source>
</evidence>
<feature type="domain" description="EMI" evidence="11">
    <location>
        <begin position="40"/>
        <end position="97"/>
    </location>
</feature>
<dbReference type="GO" id="GO:0031012">
    <property type="term" value="C:extracellular matrix"/>
    <property type="evidence" value="ECO:0007669"/>
    <property type="project" value="TreeGrafter"/>
</dbReference>
<dbReference type="PANTHER" id="PTHR10900">
    <property type="entry name" value="PERIOSTIN-RELATED"/>
    <property type="match status" value="1"/>
</dbReference>
<dbReference type="PROSITE" id="PS50213">
    <property type="entry name" value="FAS1"/>
    <property type="match status" value="4"/>
</dbReference>